<gene>
    <name evidence="1" type="ORF">CLOSTMETH_00903</name>
</gene>
<organism evidence="1 2">
    <name type="scientific">[Clostridium] methylpentosum DSM 5476</name>
    <dbReference type="NCBI Taxonomy" id="537013"/>
    <lineage>
        <taxon>Bacteria</taxon>
        <taxon>Bacillati</taxon>
        <taxon>Bacillota</taxon>
        <taxon>Clostridia</taxon>
        <taxon>Eubacteriales</taxon>
        <taxon>Oscillospiraceae</taxon>
        <taxon>Oscillospiraceae incertae sedis</taxon>
    </lineage>
</organism>
<evidence type="ECO:0000313" key="2">
    <source>
        <dbReference type="Proteomes" id="UP000003340"/>
    </source>
</evidence>
<dbReference type="EMBL" id="ACEC01000034">
    <property type="protein sequence ID" value="EEG31457.1"/>
    <property type="molecule type" value="Genomic_DNA"/>
</dbReference>
<evidence type="ECO:0000313" key="1">
    <source>
        <dbReference type="EMBL" id="EEG31457.1"/>
    </source>
</evidence>
<dbReference type="HOGENOM" id="CLU_2971371_0_0_9"/>
<comment type="caution">
    <text evidence="1">The sequence shown here is derived from an EMBL/GenBank/DDBJ whole genome shotgun (WGS) entry which is preliminary data.</text>
</comment>
<accession>C0EAP0</accession>
<dbReference type="AlphaFoldDB" id="C0EAP0"/>
<sequence>MEINPWFYREKKKERSYKKESEFYVSPADVKTMLKIIAQHRKKSCDPFTGCSACDAII</sequence>
<reference evidence="1 2" key="2">
    <citation type="submission" date="2009-02" db="EMBL/GenBank/DDBJ databases">
        <title>Draft genome sequence of Clostridium methylpentosum (DSM 5476).</title>
        <authorList>
            <person name="Sudarsanam P."/>
            <person name="Ley R."/>
            <person name="Guruge J."/>
            <person name="Turnbaugh P.J."/>
            <person name="Mahowald M."/>
            <person name="Liep D."/>
            <person name="Gordon J."/>
        </authorList>
    </citation>
    <scope>NUCLEOTIDE SEQUENCE [LARGE SCALE GENOMIC DNA]</scope>
    <source>
        <strain evidence="1 2">DSM 5476</strain>
    </source>
</reference>
<reference evidence="1 2" key="1">
    <citation type="submission" date="2009-01" db="EMBL/GenBank/DDBJ databases">
        <authorList>
            <person name="Fulton L."/>
            <person name="Clifton S."/>
            <person name="Fulton B."/>
            <person name="Xu J."/>
            <person name="Minx P."/>
            <person name="Pepin K.H."/>
            <person name="Johnson M."/>
            <person name="Bhonagiri V."/>
            <person name="Nash W.E."/>
            <person name="Mardis E.R."/>
            <person name="Wilson R.K."/>
        </authorList>
    </citation>
    <scope>NUCLEOTIDE SEQUENCE [LARGE SCALE GENOMIC DNA]</scope>
    <source>
        <strain evidence="1 2">DSM 5476</strain>
    </source>
</reference>
<keyword evidence="2" id="KW-1185">Reference proteome</keyword>
<name>C0EAP0_9FIRM</name>
<dbReference type="STRING" id="537013.CLOSTMETH_00903"/>
<dbReference type="Proteomes" id="UP000003340">
    <property type="component" value="Unassembled WGS sequence"/>
</dbReference>
<protein>
    <submittedName>
        <fullName evidence="1">Uncharacterized protein</fullName>
    </submittedName>
</protein>
<proteinExistence type="predicted"/>